<dbReference type="InterPro" id="IPR016024">
    <property type="entry name" value="ARM-type_fold"/>
</dbReference>
<sequence>MLRHDTVRHAFASIDGDLVAGDKNVFLVGGGRAPLRLVSPLVLEQVRKAFAEPAGWPEVRAAFGRRPLAILRGPAGSGKTTAALRLLLGCSVDRTYHLDRTTDLGALAARLEADAEEGPGEPVGYLVDQPEDRATLDGPLVRALDGALHRAGARLVLTVDQESGLVDPELLGHVIDLPDPPEPAAIVRRHLDWRLGEAVATLLLSRRGVAELINEQLAADGACRAAAELAAALADAAEATASGAPDLDLVREKLARRGEEDFEIWVENLDDPFLRCYAVALAVLNGLPQEDVAAAARGLYRRLGVEDYAVLATADGHLPRVREPYQVPRRRRLARLRAQAVPVRLYSPHGRVPAEGLRFKDPGYPRRLIQHAWTEFPLHSVLLDWLDELVENPSEHVRTHAGVALGVLADRSFQYLLDHKLFGWAGAPEAVRRTAVAHALKVCVQNPELRGRVRNLAAGWLAEASNPLRQATAARVYAVSLGGGEPLVAIDALARLCVVDEDLDIAFAVGDSLSDILTEDGRLAAVVLGRLHTALADHRARYAVLLAFMSVNEQFVVETETLAEAAVMPNWPGLLVQADREPALRAPFVALWRAALNEAHPVHRAVAEVVLQLWARLTEVDPPLREVFVRLVGALADGDRRTATILRRQAVDWSGPHSITPFNRTTAAVTAELDRQESAR</sequence>
<reference evidence="1" key="1">
    <citation type="submission" date="2024-07" db="EMBL/GenBank/DDBJ databases">
        <authorList>
            <person name="Yu S.T."/>
        </authorList>
    </citation>
    <scope>NUCLEOTIDE SEQUENCE</scope>
    <source>
        <strain evidence="1">Y1</strain>
    </source>
</reference>
<dbReference type="AlphaFoldDB" id="A0AB39TNH4"/>
<dbReference type="InterPro" id="IPR027417">
    <property type="entry name" value="P-loop_NTPase"/>
</dbReference>
<organism evidence="1">
    <name type="scientific">Streptomyces sp. Y1</name>
    <dbReference type="NCBI Taxonomy" id="3238634"/>
    <lineage>
        <taxon>Bacteria</taxon>
        <taxon>Bacillati</taxon>
        <taxon>Actinomycetota</taxon>
        <taxon>Actinomycetes</taxon>
        <taxon>Kitasatosporales</taxon>
        <taxon>Streptomycetaceae</taxon>
        <taxon>Streptomyces</taxon>
    </lineage>
</organism>
<dbReference type="SUPFAM" id="SSF48371">
    <property type="entry name" value="ARM repeat"/>
    <property type="match status" value="1"/>
</dbReference>
<evidence type="ECO:0008006" key="2">
    <source>
        <dbReference type="Google" id="ProtNLM"/>
    </source>
</evidence>
<proteinExistence type="predicted"/>
<gene>
    <name evidence="1" type="ORF">AB2U05_20250</name>
</gene>
<dbReference type="SUPFAM" id="SSF52540">
    <property type="entry name" value="P-loop containing nucleoside triphosphate hydrolases"/>
    <property type="match status" value="1"/>
</dbReference>
<dbReference type="RefSeq" id="WP_045709529.1">
    <property type="nucleotide sequence ID" value="NZ_CP163445.1"/>
</dbReference>
<protein>
    <recommendedName>
        <fullName evidence="2">AAA+ ATPase domain-containing protein</fullName>
    </recommendedName>
</protein>
<evidence type="ECO:0000313" key="1">
    <source>
        <dbReference type="EMBL" id="XDQ80633.1"/>
    </source>
</evidence>
<dbReference type="EMBL" id="CP163445">
    <property type="protein sequence ID" value="XDQ80633.1"/>
    <property type="molecule type" value="Genomic_DNA"/>
</dbReference>
<accession>A0AB39TNH4</accession>
<name>A0AB39TNH4_9ACTN</name>